<accession>A0A0C3AKY1</accession>
<dbReference type="AlphaFoldDB" id="A0A0C3AKY1"/>
<dbReference type="Proteomes" id="UP000054166">
    <property type="component" value="Unassembled WGS sequence"/>
</dbReference>
<gene>
    <name evidence="1" type="ORF">PILCRDRAFT_828127</name>
</gene>
<name>A0A0C3AKY1_PILCF</name>
<dbReference type="OrthoDB" id="25778at2759"/>
<dbReference type="EMBL" id="KN833059">
    <property type="protein sequence ID" value="KIM74578.1"/>
    <property type="molecule type" value="Genomic_DNA"/>
</dbReference>
<keyword evidence="2" id="KW-1185">Reference proteome</keyword>
<evidence type="ECO:0000313" key="1">
    <source>
        <dbReference type="EMBL" id="KIM74578.1"/>
    </source>
</evidence>
<evidence type="ECO:0000313" key="2">
    <source>
        <dbReference type="Proteomes" id="UP000054166"/>
    </source>
</evidence>
<dbReference type="HOGENOM" id="CLU_2533702_0_0_1"/>
<feature type="non-terminal residue" evidence="1">
    <location>
        <position position="1"/>
    </location>
</feature>
<sequence>GPVGYHPSDQGAVRPSSSARGLINLFFSRSVSTDNDHTRRASFSIHGTRSSYPQVTESSQLPFEPIVSVVHRGLSSESSTDPTS</sequence>
<reference evidence="1 2" key="1">
    <citation type="submission" date="2014-04" db="EMBL/GenBank/DDBJ databases">
        <authorList>
            <consortium name="DOE Joint Genome Institute"/>
            <person name="Kuo A."/>
            <person name="Tarkka M."/>
            <person name="Buscot F."/>
            <person name="Kohler A."/>
            <person name="Nagy L.G."/>
            <person name="Floudas D."/>
            <person name="Copeland A."/>
            <person name="Barry K.W."/>
            <person name="Cichocki N."/>
            <person name="Veneault-Fourrey C."/>
            <person name="LaButti K."/>
            <person name="Lindquist E.A."/>
            <person name="Lipzen A."/>
            <person name="Lundell T."/>
            <person name="Morin E."/>
            <person name="Murat C."/>
            <person name="Sun H."/>
            <person name="Tunlid A."/>
            <person name="Henrissat B."/>
            <person name="Grigoriev I.V."/>
            <person name="Hibbett D.S."/>
            <person name="Martin F."/>
            <person name="Nordberg H.P."/>
            <person name="Cantor M.N."/>
            <person name="Hua S.X."/>
        </authorList>
    </citation>
    <scope>NUCLEOTIDE SEQUENCE [LARGE SCALE GENOMIC DNA]</scope>
    <source>
        <strain evidence="1 2">F 1598</strain>
    </source>
</reference>
<reference evidence="2" key="2">
    <citation type="submission" date="2015-01" db="EMBL/GenBank/DDBJ databases">
        <title>Evolutionary Origins and Diversification of the Mycorrhizal Mutualists.</title>
        <authorList>
            <consortium name="DOE Joint Genome Institute"/>
            <consortium name="Mycorrhizal Genomics Consortium"/>
            <person name="Kohler A."/>
            <person name="Kuo A."/>
            <person name="Nagy L.G."/>
            <person name="Floudas D."/>
            <person name="Copeland A."/>
            <person name="Barry K.W."/>
            <person name="Cichocki N."/>
            <person name="Veneault-Fourrey C."/>
            <person name="LaButti K."/>
            <person name="Lindquist E.A."/>
            <person name="Lipzen A."/>
            <person name="Lundell T."/>
            <person name="Morin E."/>
            <person name="Murat C."/>
            <person name="Riley R."/>
            <person name="Ohm R."/>
            <person name="Sun H."/>
            <person name="Tunlid A."/>
            <person name="Henrissat B."/>
            <person name="Grigoriev I.V."/>
            <person name="Hibbett D.S."/>
            <person name="Martin F."/>
        </authorList>
    </citation>
    <scope>NUCLEOTIDE SEQUENCE [LARGE SCALE GENOMIC DNA]</scope>
    <source>
        <strain evidence="2">F 1598</strain>
    </source>
</reference>
<organism evidence="1 2">
    <name type="scientific">Piloderma croceum (strain F 1598)</name>
    <dbReference type="NCBI Taxonomy" id="765440"/>
    <lineage>
        <taxon>Eukaryota</taxon>
        <taxon>Fungi</taxon>
        <taxon>Dikarya</taxon>
        <taxon>Basidiomycota</taxon>
        <taxon>Agaricomycotina</taxon>
        <taxon>Agaricomycetes</taxon>
        <taxon>Agaricomycetidae</taxon>
        <taxon>Atheliales</taxon>
        <taxon>Atheliaceae</taxon>
        <taxon>Piloderma</taxon>
    </lineage>
</organism>
<proteinExistence type="predicted"/>
<protein>
    <submittedName>
        <fullName evidence="1">Uncharacterized protein</fullName>
    </submittedName>
</protein>
<dbReference type="InParanoid" id="A0A0C3AKY1"/>